<dbReference type="InterPro" id="IPR013332">
    <property type="entry name" value="KPR_N"/>
</dbReference>
<dbReference type="AlphaFoldDB" id="A0AAW8EB94"/>
<evidence type="ECO:0000256" key="1">
    <source>
        <dbReference type="ARBA" id="ARBA00004994"/>
    </source>
</evidence>
<sequence>MARAEVPGRPPGEVLVMGAGTIGCFVGGSLAAAGVPVTFVGRPRVLQGLAEHGLALTDLEGGTHRLPAASLRLSEQVPVGAMPSLVLLCVKSGATASAAAELAFALPAGTLVVSLQNGISNCASASRVGPTLQVLPGMVPYNVAEIGPGAFHRGTAGRLAAQDDAALRPWLPVFARAGVPLDLYPDLLPVQWGKLLLNLNNPVNALSGLPLRDELLQRGYRRCFAALIDEALGVLGSAGIAPAQVAAVPAQRLSAVLRLPDWLFRIVAARMLRIDAKARSSMADDLALGRRTEIDALSGEVVRLAQDQDLEAPRNARMFALLEEWPAQPRRWTARQLQDALGLS</sequence>
<evidence type="ECO:0000256" key="7">
    <source>
        <dbReference type="ARBA" id="ARBA00023002"/>
    </source>
</evidence>
<dbReference type="InterPro" id="IPR008927">
    <property type="entry name" value="6-PGluconate_DH-like_C_sf"/>
</dbReference>
<dbReference type="Gene3D" id="1.10.1040.10">
    <property type="entry name" value="N-(1-d-carboxylethyl)-l-norvaline Dehydrogenase, domain 2"/>
    <property type="match status" value="1"/>
</dbReference>
<dbReference type="GO" id="GO:0005737">
    <property type="term" value="C:cytoplasm"/>
    <property type="evidence" value="ECO:0007669"/>
    <property type="project" value="TreeGrafter"/>
</dbReference>
<dbReference type="PROSITE" id="PS51257">
    <property type="entry name" value="PROKAR_LIPOPROTEIN"/>
    <property type="match status" value="1"/>
</dbReference>
<evidence type="ECO:0000256" key="9">
    <source>
        <dbReference type="ARBA" id="ARBA00048793"/>
    </source>
</evidence>
<dbReference type="InterPro" id="IPR050838">
    <property type="entry name" value="Ketopantoate_reductase"/>
</dbReference>
<proteinExistence type="inferred from homology"/>
<comment type="caution">
    <text evidence="13">The sequence shown here is derived from an EMBL/GenBank/DDBJ whole genome shotgun (WGS) entry which is preliminary data.</text>
</comment>
<name>A0AAW8EB94_VARPD</name>
<dbReference type="Pfam" id="PF08546">
    <property type="entry name" value="ApbA_C"/>
    <property type="match status" value="1"/>
</dbReference>
<comment type="pathway">
    <text evidence="1 10">Cofactor biosynthesis; (R)-pantothenate biosynthesis; (R)-pantoate from 3-methyl-2-oxobutanoate: step 2/2.</text>
</comment>
<dbReference type="SUPFAM" id="SSF48179">
    <property type="entry name" value="6-phosphogluconate dehydrogenase C-terminal domain-like"/>
    <property type="match status" value="1"/>
</dbReference>
<dbReference type="GeneID" id="99714782"/>
<dbReference type="Proteomes" id="UP001224845">
    <property type="component" value="Unassembled WGS sequence"/>
</dbReference>
<gene>
    <name evidence="13" type="ORF">J2W39_000787</name>
</gene>
<comment type="catalytic activity">
    <reaction evidence="9 10">
        <text>(R)-pantoate + NADP(+) = 2-dehydropantoate + NADPH + H(+)</text>
        <dbReference type="Rhea" id="RHEA:16233"/>
        <dbReference type="ChEBI" id="CHEBI:11561"/>
        <dbReference type="ChEBI" id="CHEBI:15378"/>
        <dbReference type="ChEBI" id="CHEBI:15980"/>
        <dbReference type="ChEBI" id="CHEBI:57783"/>
        <dbReference type="ChEBI" id="CHEBI:58349"/>
        <dbReference type="EC" id="1.1.1.169"/>
    </reaction>
</comment>
<reference evidence="13" key="1">
    <citation type="submission" date="2023-07" db="EMBL/GenBank/DDBJ databases">
        <title>Sorghum-associated microbial communities from plants grown in Nebraska, USA.</title>
        <authorList>
            <person name="Schachtman D."/>
        </authorList>
    </citation>
    <scope>NUCLEOTIDE SEQUENCE</scope>
    <source>
        <strain evidence="13">DS3315</strain>
    </source>
</reference>
<feature type="domain" description="Ketopantoate reductase C-terminal" evidence="12">
    <location>
        <begin position="187"/>
        <end position="323"/>
    </location>
</feature>
<dbReference type="GO" id="GO:0008677">
    <property type="term" value="F:2-dehydropantoate 2-reductase activity"/>
    <property type="evidence" value="ECO:0007669"/>
    <property type="project" value="UniProtKB-EC"/>
</dbReference>
<evidence type="ECO:0000259" key="12">
    <source>
        <dbReference type="Pfam" id="PF08546"/>
    </source>
</evidence>
<keyword evidence="7 10" id="KW-0560">Oxidoreductase</keyword>
<dbReference type="EC" id="1.1.1.169" evidence="3 10"/>
<feature type="domain" description="Ketopantoate reductase N-terminal" evidence="11">
    <location>
        <begin position="14"/>
        <end position="159"/>
    </location>
</feature>
<evidence type="ECO:0000256" key="2">
    <source>
        <dbReference type="ARBA" id="ARBA00007870"/>
    </source>
</evidence>
<comment type="similarity">
    <text evidence="2 10">Belongs to the ketopantoate reductase family.</text>
</comment>
<dbReference type="GO" id="GO:0015940">
    <property type="term" value="P:pantothenate biosynthetic process"/>
    <property type="evidence" value="ECO:0007669"/>
    <property type="project" value="UniProtKB-KW"/>
</dbReference>
<protein>
    <recommendedName>
        <fullName evidence="4 10">2-dehydropantoate 2-reductase</fullName>
        <ecNumber evidence="3 10">1.1.1.169</ecNumber>
    </recommendedName>
    <alternativeName>
        <fullName evidence="8 10">Ketopantoate reductase</fullName>
    </alternativeName>
</protein>
<dbReference type="RefSeq" id="WP_018904675.1">
    <property type="nucleotide sequence ID" value="NZ_CAIGKF010000002.1"/>
</dbReference>
<keyword evidence="5 10" id="KW-0566">Pantothenate biosynthesis</keyword>
<dbReference type="NCBIfam" id="NF006083">
    <property type="entry name" value="PRK08229.1"/>
    <property type="match status" value="1"/>
</dbReference>
<evidence type="ECO:0000256" key="4">
    <source>
        <dbReference type="ARBA" id="ARBA00019465"/>
    </source>
</evidence>
<dbReference type="SUPFAM" id="SSF51735">
    <property type="entry name" value="NAD(P)-binding Rossmann-fold domains"/>
    <property type="match status" value="1"/>
</dbReference>
<accession>A0AAW8EB94</accession>
<dbReference type="Gene3D" id="3.40.50.720">
    <property type="entry name" value="NAD(P)-binding Rossmann-like Domain"/>
    <property type="match status" value="1"/>
</dbReference>
<evidence type="ECO:0000313" key="14">
    <source>
        <dbReference type="Proteomes" id="UP001224845"/>
    </source>
</evidence>
<comment type="function">
    <text evidence="10">Catalyzes the NADPH-dependent reduction of ketopantoate into pantoic acid.</text>
</comment>
<keyword evidence="6 10" id="KW-0521">NADP</keyword>
<dbReference type="InterPro" id="IPR013752">
    <property type="entry name" value="KPA_reductase"/>
</dbReference>
<evidence type="ECO:0000256" key="5">
    <source>
        <dbReference type="ARBA" id="ARBA00022655"/>
    </source>
</evidence>
<evidence type="ECO:0000256" key="3">
    <source>
        <dbReference type="ARBA" id="ARBA00013014"/>
    </source>
</evidence>
<dbReference type="InterPro" id="IPR013328">
    <property type="entry name" value="6PGD_dom2"/>
</dbReference>
<evidence type="ECO:0000259" key="11">
    <source>
        <dbReference type="Pfam" id="PF02558"/>
    </source>
</evidence>
<dbReference type="Pfam" id="PF02558">
    <property type="entry name" value="ApbA"/>
    <property type="match status" value="1"/>
</dbReference>
<dbReference type="GO" id="GO:0050661">
    <property type="term" value="F:NADP binding"/>
    <property type="evidence" value="ECO:0007669"/>
    <property type="project" value="TreeGrafter"/>
</dbReference>
<dbReference type="PANTHER" id="PTHR43765:SF2">
    <property type="entry name" value="2-DEHYDROPANTOATE 2-REDUCTASE"/>
    <property type="match status" value="1"/>
</dbReference>
<evidence type="ECO:0000256" key="8">
    <source>
        <dbReference type="ARBA" id="ARBA00032024"/>
    </source>
</evidence>
<dbReference type="InterPro" id="IPR003710">
    <property type="entry name" value="ApbA"/>
</dbReference>
<evidence type="ECO:0000256" key="10">
    <source>
        <dbReference type="RuleBase" id="RU362068"/>
    </source>
</evidence>
<dbReference type="NCBIfam" id="TIGR00745">
    <property type="entry name" value="apbA_panE"/>
    <property type="match status" value="1"/>
</dbReference>
<dbReference type="InterPro" id="IPR036291">
    <property type="entry name" value="NAD(P)-bd_dom_sf"/>
</dbReference>
<evidence type="ECO:0000256" key="6">
    <source>
        <dbReference type="ARBA" id="ARBA00022857"/>
    </source>
</evidence>
<organism evidence="13 14">
    <name type="scientific">Variovorax paradoxus</name>
    <dbReference type="NCBI Taxonomy" id="34073"/>
    <lineage>
        <taxon>Bacteria</taxon>
        <taxon>Pseudomonadati</taxon>
        <taxon>Pseudomonadota</taxon>
        <taxon>Betaproteobacteria</taxon>
        <taxon>Burkholderiales</taxon>
        <taxon>Comamonadaceae</taxon>
        <taxon>Variovorax</taxon>
    </lineage>
</organism>
<dbReference type="EMBL" id="JAUSRV010000002">
    <property type="protein sequence ID" value="MDP9969559.1"/>
    <property type="molecule type" value="Genomic_DNA"/>
</dbReference>
<dbReference type="PANTHER" id="PTHR43765">
    <property type="entry name" value="2-DEHYDROPANTOATE 2-REDUCTASE-RELATED"/>
    <property type="match status" value="1"/>
</dbReference>
<evidence type="ECO:0000313" key="13">
    <source>
        <dbReference type="EMBL" id="MDP9969559.1"/>
    </source>
</evidence>